<dbReference type="Proteomes" id="UP000240395">
    <property type="component" value="Segment"/>
</dbReference>
<dbReference type="EMBL" id="MG250484">
    <property type="protein sequence ID" value="AUE22882.1"/>
    <property type="molecule type" value="Genomic_DNA"/>
</dbReference>
<proteinExistence type="predicted"/>
<gene>
    <name evidence="1" type="ORF">Cf1_00009</name>
</gene>
<accession>A0A2H4YFD0</accession>
<organism evidence="1 2">
    <name type="scientific">Citrobacter phage CF1 ERZ-2017</name>
    <dbReference type="NCBI Taxonomy" id="2267236"/>
    <lineage>
        <taxon>Viruses</taxon>
        <taxon>Duplodnaviria</taxon>
        <taxon>Heunggongvirae</taxon>
        <taxon>Uroviricota</taxon>
        <taxon>Caudoviricetes</taxon>
        <taxon>Pantevenvirales</taxon>
        <taxon>Straboviridae</taxon>
        <taxon>Tevenvirinae</taxon>
        <taxon>Moonvirus</taxon>
        <taxon>Moonvirus cf1</taxon>
    </lineage>
</organism>
<reference evidence="1 2" key="1">
    <citation type="submission" date="2017-10" db="EMBL/GenBank/DDBJ databases">
        <title>Antibacterial composition for extension of chilled fish shelf life and decreasing of risk of food-borne infections, bacteriophage strains for its preparation.</title>
        <authorList>
            <person name="Zulkarneev E.R."/>
            <person name="Aleshkin A.V."/>
            <person name="Rubalsky O.V."/>
            <person name="Kiseleva I.A."/>
            <person name="Rubalskii E.O."/>
            <person name="Lebedev S.N."/>
        </authorList>
    </citation>
    <scope>NUCLEOTIDE SEQUENCE [LARGE SCALE GENOMIC DNA]</scope>
</reference>
<name>A0A2H4YFD0_9CAUD</name>
<evidence type="ECO:0000313" key="1">
    <source>
        <dbReference type="EMBL" id="AUE22882.1"/>
    </source>
</evidence>
<keyword evidence="2" id="KW-1185">Reference proteome</keyword>
<evidence type="ECO:0000313" key="2">
    <source>
        <dbReference type="Proteomes" id="UP000240395"/>
    </source>
</evidence>
<protein>
    <submittedName>
        <fullName evidence="1">Uncharacterized protein</fullName>
    </submittedName>
</protein>
<sequence length="33" mass="3756">MNPKARNFIIKPGETKIIKLADGRVFKIKKATK</sequence>